<dbReference type="SUPFAM" id="SSF50965">
    <property type="entry name" value="Galactose oxidase, central domain"/>
    <property type="match status" value="1"/>
</dbReference>
<dbReference type="Proteomes" id="UP000265768">
    <property type="component" value="Unassembled WGS sequence"/>
</dbReference>
<evidence type="ECO:0008006" key="3">
    <source>
        <dbReference type="Google" id="ProtNLM"/>
    </source>
</evidence>
<reference evidence="1 2" key="1">
    <citation type="submission" date="2018-09" db="EMBL/GenBank/DDBJ databases">
        <title>YIM 75507 draft genome.</title>
        <authorList>
            <person name="Tang S."/>
            <person name="Feng Y."/>
        </authorList>
    </citation>
    <scope>NUCLEOTIDE SEQUENCE [LARGE SCALE GENOMIC DNA]</scope>
    <source>
        <strain evidence="1 2">YIM 75507</strain>
    </source>
</reference>
<accession>A0A3A4AP13</accession>
<dbReference type="EMBL" id="QZEY01000007">
    <property type="protein sequence ID" value="RJL31406.1"/>
    <property type="molecule type" value="Genomic_DNA"/>
</dbReference>
<dbReference type="AlphaFoldDB" id="A0A3A4AP13"/>
<proteinExistence type="predicted"/>
<evidence type="ECO:0000313" key="1">
    <source>
        <dbReference type="EMBL" id="RJL31406.1"/>
    </source>
</evidence>
<dbReference type="Gene3D" id="2.120.10.70">
    <property type="entry name" value="Fucose-specific lectin"/>
    <property type="match status" value="1"/>
</dbReference>
<keyword evidence="2" id="KW-1185">Reference proteome</keyword>
<organism evidence="1 2">
    <name type="scientific">Bailinhaonella thermotolerans</name>
    <dbReference type="NCBI Taxonomy" id="1070861"/>
    <lineage>
        <taxon>Bacteria</taxon>
        <taxon>Bacillati</taxon>
        <taxon>Actinomycetota</taxon>
        <taxon>Actinomycetes</taxon>
        <taxon>Streptosporangiales</taxon>
        <taxon>Streptosporangiaceae</taxon>
        <taxon>Bailinhaonella</taxon>
    </lineage>
</organism>
<gene>
    <name evidence="1" type="ORF">D5H75_20445</name>
</gene>
<comment type="caution">
    <text evidence="1">The sequence shown here is derived from an EMBL/GenBank/DDBJ whole genome shotgun (WGS) entry which is preliminary data.</text>
</comment>
<dbReference type="InterPro" id="IPR011043">
    <property type="entry name" value="Gal_Oxase/kelch_b-propeller"/>
</dbReference>
<name>A0A3A4AP13_9ACTN</name>
<sequence>MVAVGGQDVWAVGHQAVWDVWQTRAVIAHWNGQSWTSVPIRNDAIGADHLRAVAAASREELWAIGEGHDRQPYIVHGDGATWDRVNVPGLLDGSWLAGVDAVPGRVFTVGTRDGETLIAGYDGREWTFSPKKTPGALYGVTLTGRDHAWAVGDTGAEPLIMRWNGTKWKTVDAPDVPGGFLRDVYAEGEKRAWAIGGVYEGGRIRPLVLRWDGKRWSKVTIPTARAELYSLTGDGDGHLWISGFDPDRPETAYFLRFDGKKWKAVHTSPAPSGSLVRVQSVSQVPGHDAAWAVGHSVDPADRYTDLVTRFTPPA</sequence>
<protein>
    <recommendedName>
        <fullName evidence="3">Photosynthesis system II assembly factor Ycf48/Hcf136-like domain-containing protein</fullName>
    </recommendedName>
</protein>
<evidence type="ECO:0000313" key="2">
    <source>
        <dbReference type="Proteomes" id="UP000265768"/>
    </source>
</evidence>